<dbReference type="AlphaFoldDB" id="A0A6A7BVT5"/>
<protein>
    <submittedName>
        <fullName evidence="1">Uncharacterized protein</fullName>
    </submittedName>
</protein>
<proteinExistence type="predicted"/>
<name>A0A6A7BVT5_9PEZI</name>
<dbReference type="EMBL" id="MU005997">
    <property type="protein sequence ID" value="KAF2859087.1"/>
    <property type="molecule type" value="Genomic_DNA"/>
</dbReference>
<dbReference type="Proteomes" id="UP000799421">
    <property type="component" value="Unassembled WGS sequence"/>
</dbReference>
<sequence length="178" mass="19697">MGTIDREDQPLLHAIVALCKALQRKPDTAQLTIELIDQRVIDGLFIFPFARGSITPYSDINVYETIVEIVVKHGEDWDDLKLVRRGLVPNEAKYSETIVITTPTADADNCLLKIQPEIRLRFNAVGPRGCESLVYGSSVFMGASIGQCDIPNHWGTAGGMFVLENGQECILTNPPRNN</sequence>
<dbReference type="OrthoDB" id="5351220at2759"/>
<accession>A0A6A7BVT5</accession>
<gene>
    <name evidence="1" type="ORF">K470DRAFT_108839</name>
</gene>
<evidence type="ECO:0000313" key="1">
    <source>
        <dbReference type="EMBL" id="KAF2859087.1"/>
    </source>
</evidence>
<evidence type="ECO:0000313" key="2">
    <source>
        <dbReference type="Proteomes" id="UP000799421"/>
    </source>
</evidence>
<organism evidence="1 2">
    <name type="scientific">Piedraia hortae CBS 480.64</name>
    <dbReference type="NCBI Taxonomy" id="1314780"/>
    <lineage>
        <taxon>Eukaryota</taxon>
        <taxon>Fungi</taxon>
        <taxon>Dikarya</taxon>
        <taxon>Ascomycota</taxon>
        <taxon>Pezizomycotina</taxon>
        <taxon>Dothideomycetes</taxon>
        <taxon>Dothideomycetidae</taxon>
        <taxon>Capnodiales</taxon>
        <taxon>Piedraiaceae</taxon>
        <taxon>Piedraia</taxon>
    </lineage>
</organism>
<keyword evidence="2" id="KW-1185">Reference proteome</keyword>
<reference evidence="1" key="1">
    <citation type="journal article" date="2020" name="Stud. Mycol.">
        <title>101 Dothideomycetes genomes: a test case for predicting lifestyles and emergence of pathogens.</title>
        <authorList>
            <person name="Haridas S."/>
            <person name="Albert R."/>
            <person name="Binder M."/>
            <person name="Bloem J."/>
            <person name="Labutti K."/>
            <person name="Salamov A."/>
            <person name="Andreopoulos B."/>
            <person name="Baker S."/>
            <person name="Barry K."/>
            <person name="Bills G."/>
            <person name="Bluhm B."/>
            <person name="Cannon C."/>
            <person name="Castanera R."/>
            <person name="Culley D."/>
            <person name="Daum C."/>
            <person name="Ezra D."/>
            <person name="Gonzalez J."/>
            <person name="Henrissat B."/>
            <person name="Kuo A."/>
            <person name="Liang C."/>
            <person name="Lipzen A."/>
            <person name="Lutzoni F."/>
            <person name="Magnuson J."/>
            <person name="Mondo S."/>
            <person name="Nolan M."/>
            <person name="Ohm R."/>
            <person name="Pangilinan J."/>
            <person name="Park H.-J."/>
            <person name="Ramirez L."/>
            <person name="Alfaro M."/>
            <person name="Sun H."/>
            <person name="Tritt A."/>
            <person name="Yoshinaga Y."/>
            <person name="Zwiers L.-H."/>
            <person name="Turgeon B."/>
            <person name="Goodwin S."/>
            <person name="Spatafora J."/>
            <person name="Crous P."/>
            <person name="Grigoriev I."/>
        </authorList>
    </citation>
    <scope>NUCLEOTIDE SEQUENCE</scope>
    <source>
        <strain evidence="1">CBS 480.64</strain>
    </source>
</reference>